<dbReference type="GO" id="GO:0000049">
    <property type="term" value="F:tRNA binding"/>
    <property type="evidence" value="ECO:0007669"/>
    <property type="project" value="UniProtKB-KW"/>
</dbReference>
<dbReference type="Pfam" id="PF05636">
    <property type="entry name" value="HIGH_NTase1"/>
    <property type="match status" value="1"/>
</dbReference>
<dbReference type="InterPro" id="IPR014729">
    <property type="entry name" value="Rossmann-like_a/b/a_fold"/>
</dbReference>
<dbReference type="GO" id="GO:0005524">
    <property type="term" value="F:ATP binding"/>
    <property type="evidence" value="ECO:0007669"/>
    <property type="project" value="UniProtKB-KW"/>
</dbReference>
<feature type="binding site" evidence="3">
    <location>
        <position position="101"/>
    </location>
    <ligand>
        <name>ATP</name>
        <dbReference type="ChEBI" id="CHEBI:30616"/>
    </ligand>
</feature>
<dbReference type="SUPFAM" id="SSF52374">
    <property type="entry name" value="Nucleotidylyl transferase"/>
    <property type="match status" value="1"/>
</dbReference>
<protein>
    <recommendedName>
        <fullName evidence="3">tRNA(Met) cytidine acetate ligase</fullName>
        <ecNumber evidence="3">6.3.4.-</ecNumber>
    </recommendedName>
</protein>
<dbReference type="RefSeq" id="WP_142608856.1">
    <property type="nucleotide sequence ID" value="NZ_VDGG01000057.1"/>
</dbReference>
<keyword evidence="3" id="KW-0067">ATP-binding</keyword>
<comment type="subcellular location">
    <subcellularLocation>
        <location evidence="3">Cytoplasm</location>
    </subcellularLocation>
</comment>
<dbReference type="GO" id="GO:0006400">
    <property type="term" value="P:tRNA modification"/>
    <property type="evidence" value="ECO:0007669"/>
    <property type="project" value="UniProtKB-UniRule"/>
</dbReference>
<dbReference type="OrthoDB" id="9769796at2"/>
<dbReference type="NCBIfam" id="NF010191">
    <property type="entry name" value="PRK13670.1"/>
    <property type="match status" value="1"/>
</dbReference>
<feature type="binding site" evidence="3">
    <location>
        <position position="189"/>
    </location>
    <ligand>
        <name>ATP</name>
        <dbReference type="ChEBI" id="CHEBI:30616"/>
    </ligand>
</feature>
<evidence type="ECO:0000313" key="5">
    <source>
        <dbReference type="Proteomes" id="UP000318937"/>
    </source>
</evidence>
<dbReference type="EMBL" id="VDGG01000057">
    <property type="protein sequence ID" value="TQR07068.1"/>
    <property type="molecule type" value="Genomic_DNA"/>
</dbReference>
<dbReference type="HAMAP" id="MF_01539">
    <property type="entry name" value="TmcAL"/>
    <property type="match status" value="1"/>
</dbReference>
<gene>
    <name evidence="3" type="primary">tmcAL</name>
    <name evidence="4" type="ORF">FG383_18345</name>
</gene>
<accession>A0A544SPD5</accession>
<evidence type="ECO:0000256" key="3">
    <source>
        <dbReference type="HAMAP-Rule" id="MF_01539"/>
    </source>
</evidence>
<dbReference type="GO" id="GO:0005737">
    <property type="term" value="C:cytoplasm"/>
    <property type="evidence" value="ECO:0007669"/>
    <property type="project" value="UniProtKB-SubCell"/>
</dbReference>
<feature type="binding site" evidence="3">
    <location>
        <begin position="7"/>
        <end position="20"/>
    </location>
    <ligand>
        <name>ATP</name>
        <dbReference type="ChEBI" id="CHEBI:30616"/>
    </ligand>
</feature>
<proteinExistence type="inferred from homology"/>
<dbReference type="AlphaFoldDB" id="A0A544SPD5"/>
<evidence type="ECO:0000256" key="1">
    <source>
        <dbReference type="ARBA" id="ARBA00022598"/>
    </source>
</evidence>
<evidence type="ECO:0000313" key="4">
    <source>
        <dbReference type="EMBL" id="TQR07068.1"/>
    </source>
</evidence>
<keyword evidence="1 3" id="KW-0436">Ligase</keyword>
<dbReference type="InterPro" id="IPR008513">
    <property type="entry name" value="tRNA(Met)_cyd_acetate_ligase"/>
</dbReference>
<keyword evidence="4" id="KW-0808">Transferase</keyword>
<dbReference type="GO" id="GO:0016879">
    <property type="term" value="F:ligase activity, forming carbon-nitrogen bonds"/>
    <property type="evidence" value="ECO:0007669"/>
    <property type="project" value="UniProtKB-UniRule"/>
</dbReference>
<comment type="function">
    <text evidence="3">Catalyzes the formation of N(4)-acetylcytidine (ac(4)C) at the wobble position of elongator tRNA(Met), using acetate and ATP as substrates. First activates an acetate ion to form acetyladenylate (Ac-AMP) and then transfers the acetyl group to tRNA to form ac(4)C34.</text>
</comment>
<keyword evidence="3" id="KW-0694">RNA-binding</keyword>
<keyword evidence="3" id="KW-0547">Nucleotide-binding</keyword>
<comment type="catalytic activity">
    <reaction evidence="3">
        <text>cytidine(34) in elongator tRNA(Met) + acetate + ATP = N(4)-acetylcytidine(34) in elongator tRNA(Met) + AMP + diphosphate</text>
        <dbReference type="Rhea" id="RHEA:58144"/>
        <dbReference type="Rhea" id="RHEA-COMP:10693"/>
        <dbReference type="Rhea" id="RHEA-COMP:10694"/>
        <dbReference type="ChEBI" id="CHEBI:30089"/>
        <dbReference type="ChEBI" id="CHEBI:30616"/>
        <dbReference type="ChEBI" id="CHEBI:33019"/>
        <dbReference type="ChEBI" id="CHEBI:74900"/>
        <dbReference type="ChEBI" id="CHEBI:82748"/>
        <dbReference type="ChEBI" id="CHEBI:456215"/>
    </reaction>
</comment>
<name>A0A544SPD5_9BACI</name>
<dbReference type="PANTHER" id="PTHR37825:SF1">
    <property type="entry name" value="TRNA(MET) CYTIDINE ACETATE LIGASE"/>
    <property type="match status" value="1"/>
</dbReference>
<sequence>MKASGIIVEYNPFHNGHLHHLQQSRLKTNSEVMIAVMSGNFLQRGEPALVDKWTRTKMALLAGVDLVIELPYAFATAQASDFAKGAIFLLDALKCKSFCFGSEEGSLKAFLHTYDLLLENKADYNTAISTFMKKGVSYPKALNEAYKLISTDVTLPLVDLSKPNNILGYHYIEAAKTLNTEIQPETIQRVIANYHDEAKTSETIASATGIRKVLFDDGDLTGVQPFLPLTSFEALMEWQNTANSFGSWERFYPLLRFIILRHTKESLAQFAEVTEGMENAIWNAATTSITFQSFMEKIKSKRFTWTRIQRMLTHIFTEFTWKQLKETELPTYIRPLGMNKKGQAYLQSIKKDLELPLVSRVAASKENKLLQLDIKAANLYYLGLQSSFGQQMVGSDFRIAPIRM</sequence>
<reference evidence="4 5" key="1">
    <citation type="submission" date="2019-05" db="EMBL/GenBank/DDBJ databases">
        <title>Psychrobacillus vulpis sp. nov., a new species isolated from feces of a red fox that inhabits in The Tablas de Daimiel Natural Park, Albacete, Spain.</title>
        <authorList>
            <person name="Rodriguez M."/>
            <person name="Reina J.C."/>
            <person name="Bejar V."/>
            <person name="Llamas I."/>
        </authorList>
    </citation>
    <scope>NUCLEOTIDE SEQUENCE [LARGE SCALE GENOMIC DNA]</scope>
    <source>
        <strain evidence="4 5">NHI-2</strain>
    </source>
</reference>
<comment type="caution">
    <text evidence="3">Lacks conserved residue(s) required for the propagation of feature annotation.</text>
</comment>
<dbReference type="PANTHER" id="PTHR37825">
    <property type="entry name" value="TRNA(MET) CYTIDINE ACETATE LIGASE"/>
    <property type="match status" value="1"/>
</dbReference>
<dbReference type="Proteomes" id="UP000318937">
    <property type="component" value="Unassembled WGS sequence"/>
</dbReference>
<dbReference type="GO" id="GO:0016740">
    <property type="term" value="F:transferase activity"/>
    <property type="evidence" value="ECO:0007669"/>
    <property type="project" value="UniProtKB-KW"/>
</dbReference>
<keyword evidence="3" id="KW-0963">Cytoplasm</keyword>
<comment type="similarity">
    <text evidence="3">Belongs to the TmcAL family.</text>
</comment>
<dbReference type="EC" id="6.3.4.-" evidence="3"/>
<feature type="binding site" evidence="3">
    <location>
        <position position="164"/>
    </location>
    <ligand>
        <name>ATP</name>
        <dbReference type="ChEBI" id="CHEBI:30616"/>
    </ligand>
</feature>
<evidence type="ECO:0000256" key="2">
    <source>
        <dbReference type="ARBA" id="ARBA00022694"/>
    </source>
</evidence>
<comment type="caution">
    <text evidence="4">The sequence shown here is derived from an EMBL/GenBank/DDBJ whole genome shotgun (WGS) entry which is preliminary data.</text>
</comment>
<keyword evidence="5" id="KW-1185">Reference proteome</keyword>
<dbReference type="Gene3D" id="3.40.50.620">
    <property type="entry name" value="HUPs"/>
    <property type="match status" value="1"/>
</dbReference>
<keyword evidence="3" id="KW-0820">tRNA-binding</keyword>
<organism evidence="4 5">
    <name type="scientific">Psychrobacillus soli</name>
    <dbReference type="NCBI Taxonomy" id="1543965"/>
    <lineage>
        <taxon>Bacteria</taxon>
        <taxon>Bacillati</taxon>
        <taxon>Bacillota</taxon>
        <taxon>Bacilli</taxon>
        <taxon>Bacillales</taxon>
        <taxon>Bacillaceae</taxon>
        <taxon>Psychrobacillus</taxon>
    </lineage>
</organism>
<keyword evidence="2 3" id="KW-0819">tRNA processing</keyword>